<organism evidence="2 3">
    <name type="scientific">Paraconexibacter algicola</name>
    <dbReference type="NCBI Taxonomy" id="2133960"/>
    <lineage>
        <taxon>Bacteria</taxon>
        <taxon>Bacillati</taxon>
        <taxon>Actinomycetota</taxon>
        <taxon>Thermoleophilia</taxon>
        <taxon>Solirubrobacterales</taxon>
        <taxon>Paraconexibacteraceae</taxon>
        <taxon>Paraconexibacter</taxon>
    </lineage>
</organism>
<evidence type="ECO:0000256" key="1">
    <source>
        <dbReference type="SAM" id="Phobius"/>
    </source>
</evidence>
<evidence type="ECO:0000313" key="2">
    <source>
        <dbReference type="EMBL" id="PTL58145.1"/>
    </source>
</evidence>
<gene>
    <name evidence="2" type="ORF">C7Y72_00005</name>
</gene>
<sequence>MAQQPETGLGLFSVLLAFTVLFSATSPVGALLALAATPVLWGLPKQCERTVDGDSVVQVCSAAHGGGFEIYLALLAAVAVGLMLRVAAGRGRASAAP</sequence>
<protein>
    <submittedName>
        <fullName evidence="2">Uncharacterized protein</fullName>
    </submittedName>
</protein>
<dbReference type="EMBL" id="PYYB01000001">
    <property type="protein sequence ID" value="PTL58145.1"/>
    <property type="molecule type" value="Genomic_DNA"/>
</dbReference>
<evidence type="ECO:0000313" key="3">
    <source>
        <dbReference type="Proteomes" id="UP000240739"/>
    </source>
</evidence>
<keyword evidence="1" id="KW-1133">Transmembrane helix</keyword>
<keyword evidence="3" id="KW-1185">Reference proteome</keyword>
<keyword evidence="1" id="KW-0472">Membrane</keyword>
<keyword evidence="1" id="KW-0812">Transmembrane</keyword>
<dbReference type="AlphaFoldDB" id="A0A2T4UFZ7"/>
<reference evidence="2 3" key="1">
    <citation type="submission" date="2018-03" db="EMBL/GenBank/DDBJ databases">
        <title>Aquarubrobacter algicola gen. nov., sp. nov., a novel actinobacterium isolated from shallow eutrophic lake during the end of cyanobacterial harmful algal blooms.</title>
        <authorList>
            <person name="Chun S.J."/>
        </authorList>
    </citation>
    <scope>NUCLEOTIDE SEQUENCE [LARGE SCALE GENOMIC DNA]</scope>
    <source>
        <strain evidence="2 3">Seoho-28</strain>
    </source>
</reference>
<dbReference type="Proteomes" id="UP000240739">
    <property type="component" value="Unassembled WGS sequence"/>
</dbReference>
<name>A0A2T4UFZ7_9ACTN</name>
<feature type="transmembrane region" description="Helical" evidence="1">
    <location>
        <begin position="70"/>
        <end position="88"/>
    </location>
</feature>
<comment type="caution">
    <text evidence="2">The sequence shown here is derived from an EMBL/GenBank/DDBJ whole genome shotgun (WGS) entry which is preliminary data.</text>
</comment>
<accession>A0A2T4UFZ7</accession>
<proteinExistence type="predicted"/>